<dbReference type="Gene3D" id="6.10.340.10">
    <property type="match status" value="1"/>
</dbReference>
<dbReference type="SMART" id="SM00304">
    <property type="entry name" value="HAMP"/>
    <property type="match status" value="1"/>
</dbReference>
<dbReference type="PANTHER" id="PTHR34220">
    <property type="entry name" value="SENSOR HISTIDINE KINASE YPDA"/>
    <property type="match status" value="1"/>
</dbReference>
<dbReference type="PANTHER" id="PTHR34220:SF7">
    <property type="entry name" value="SENSOR HISTIDINE KINASE YPDA"/>
    <property type="match status" value="1"/>
</dbReference>
<dbReference type="EMBL" id="CP034346">
    <property type="protein sequence ID" value="AZS13569.1"/>
    <property type="molecule type" value="Genomic_DNA"/>
</dbReference>
<keyword evidence="8 10" id="KW-0472">Membrane</keyword>
<gene>
    <name evidence="12" type="ORF">EI981_03145</name>
</gene>
<feature type="region of interest" description="Disordered" evidence="9">
    <location>
        <begin position="570"/>
        <end position="593"/>
    </location>
</feature>
<dbReference type="Gene3D" id="3.30.450.20">
    <property type="entry name" value="PAS domain"/>
    <property type="match status" value="1"/>
</dbReference>
<evidence type="ECO:0000256" key="1">
    <source>
        <dbReference type="ARBA" id="ARBA00004651"/>
    </source>
</evidence>
<dbReference type="Pfam" id="PF02743">
    <property type="entry name" value="dCache_1"/>
    <property type="match status" value="1"/>
</dbReference>
<dbReference type="GO" id="GO:0000155">
    <property type="term" value="F:phosphorelay sensor kinase activity"/>
    <property type="evidence" value="ECO:0007669"/>
    <property type="project" value="InterPro"/>
</dbReference>
<dbReference type="Pfam" id="PF02518">
    <property type="entry name" value="HATPase_c"/>
    <property type="match status" value="1"/>
</dbReference>
<dbReference type="InterPro" id="IPR050640">
    <property type="entry name" value="Bact_2-comp_sensor_kinase"/>
</dbReference>
<dbReference type="KEGG" id="plut:EI981_03145"/>
<dbReference type="InterPro" id="IPR003594">
    <property type="entry name" value="HATPase_dom"/>
</dbReference>
<keyword evidence="4" id="KW-0808">Transferase</keyword>
<dbReference type="SUPFAM" id="SSF55874">
    <property type="entry name" value="ATPase domain of HSP90 chaperone/DNA topoisomerase II/histidine kinase"/>
    <property type="match status" value="1"/>
</dbReference>
<evidence type="ECO:0000256" key="8">
    <source>
        <dbReference type="ARBA" id="ARBA00023136"/>
    </source>
</evidence>
<feature type="domain" description="HAMP" evidence="11">
    <location>
        <begin position="319"/>
        <end position="371"/>
    </location>
</feature>
<evidence type="ECO:0000256" key="7">
    <source>
        <dbReference type="ARBA" id="ARBA00022989"/>
    </source>
</evidence>
<evidence type="ECO:0000256" key="10">
    <source>
        <dbReference type="SAM" id="Phobius"/>
    </source>
</evidence>
<organism evidence="12 13">
    <name type="scientific">Paenibacillus lutimineralis</name>
    <dbReference type="NCBI Taxonomy" id="2707005"/>
    <lineage>
        <taxon>Bacteria</taxon>
        <taxon>Bacillati</taxon>
        <taxon>Bacillota</taxon>
        <taxon>Bacilli</taxon>
        <taxon>Bacillales</taxon>
        <taxon>Paenibacillaceae</taxon>
        <taxon>Paenibacillus</taxon>
    </lineage>
</organism>
<dbReference type="InterPro" id="IPR033479">
    <property type="entry name" value="dCache_1"/>
</dbReference>
<feature type="transmembrane region" description="Helical" evidence="10">
    <location>
        <begin position="12"/>
        <end position="34"/>
    </location>
</feature>
<keyword evidence="6 12" id="KW-0418">Kinase</keyword>
<dbReference type="AlphaFoldDB" id="A0A3Q9I656"/>
<evidence type="ECO:0000256" key="4">
    <source>
        <dbReference type="ARBA" id="ARBA00022679"/>
    </source>
</evidence>
<dbReference type="CDD" id="cd06225">
    <property type="entry name" value="HAMP"/>
    <property type="match status" value="1"/>
</dbReference>
<evidence type="ECO:0000256" key="5">
    <source>
        <dbReference type="ARBA" id="ARBA00022692"/>
    </source>
</evidence>
<dbReference type="GO" id="GO:0005886">
    <property type="term" value="C:plasma membrane"/>
    <property type="evidence" value="ECO:0007669"/>
    <property type="project" value="UniProtKB-SubCell"/>
</dbReference>
<evidence type="ECO:0000313" key="13">
    <source>
        <dbReference type="Proteomes" id="UP000270678"/>
    </source>
</evidence>
<keyword evidence="3" id="KW-0597">Phosphoprotein</keyword>
<dbReference type="Pfam" id="PF06580">
    <property type="entry name" value="His_kinase"/>
    <property type="match status" value="1"/>
</dbReference>
<proteinExistence type="predicted"/>
<evidence type="ECO:0000256" key="6">
    <source>
        <dbReference type="ARBA" id="ARBA00022777"/>
    </source>
</evidence>
<name>A0A3Q9I656_9BACL</name>
<sequence>MKYFYTSVRTKLTLLLLITIVIPVLILGILYPVYFQSVMEKDKKALMEGTLTAITRSIETYMDELERLTITPFLQNDVLTSLKLKALSDQRNVSVYNKLVADRTLHEMQMTMFQNTRKDILGTILITADNTVYATDHHEVAEPIPDYRYSSQDWYKQTVLKNGKAAMISPHRRDYLRNSPDKLVFSVARLLKDPDTQKPLAVIMADADTDIFDSIVSDVSFDVSSIVTIFDGHSHLIYSSAPLTAEAQEQIISGNERIESHGSQYTTISKTIPSSEWRVNVLLSQREITSKMRNLRLISIIMTCAGLILTALFYIYLSIKIVKPILQMGSVMRKVQRGSMNESVNIKGQDEIAYLGSRLNKMISQLNDTIIREYKTGLAKRNAEYRALQSQIQPHFLYNTLNGFIALNRAGESKTLEKAILSLSGMMRYTLSKNDFDTLGNEFLFLQRYIEIQQLRFEERLVSDLYLDDRISDFRIPKLLLQPLVENCIIHGVEGANRACRITVRAEFIEENIWIRITDTGAGFNLEQLRQNEQIGIANVRERLEMAYPQSDMTVNSILDIGTEVTIHIKTSSVGTGPSAPRGNTDSTQRTDA</sequence>
<evidence type="ECO:0000256" key="9">
    <source>
        <dbReference type="SAM" id="MobiDB-lite"/>
    </source>
</evidence>
<evidence type="ECO:0000313" key="12">
    <source>
        <dbReference type="EMBL" id="AZS13569.1"/>
    </source>
</evidence>
<dbReference type="PROSITE" id="PS50885">
    <property type="entry name" value="HAMP"/>
    <property type="match status" value="1"/>
</dbReference>
<accession>A0A3Q9I656</accession>
<reference evidence="13" key="1">
    <citation type="submission" date="2018-12" db="EMBL/GenBank/DDBJ databases">
        <title>Complete genome sequence of Paenibacillus sp. MBLB1234.</title>
        <authorList>
            <person name="Nam Y.-D."/>
            <person name="Kang J."/>
            <person name="Chung W.-H."/>
            <person name="Park Y.S."/>
        </authorList>
    </citation>
    <scope>NUCLEOTIDE SEQUENCE [LARGE SCALE GENOMIC DNA]</scope>
    <source>
        <strain evidence="13">MBLB1234</strain>
    </source>
</reference>
<comment type="subcellular location">
    <subcellularLocation>
        <location evidence="1">Cell membrane</location>
        <topology evidence="1">Multi-pass membrane protein</topology>
    </subcellularLocation>
</comment>
<keyword evidence="13" id="KW-1185">Reference proteome</keyword>
<dbReference type="Proteomes" id="UP000270678">
    <property type="component" value="Chromosome"/>
</dbReference>
<dbReference type="InterPro" id="IPR036890">
    <property type="entry name" value="HATPase_C_sf"/>
</dbReference>
<evidence type="ECO:0000259" key="11">
    <source>
        <dbReference type="PROSITE" id="PS50885"/>
    </source>
</evidence>
<keyword evidence="2" id="KW-1003">Cell membrane</keyword>
<keyword evidence="5 10" id="KW-0812">Transmembrane</keyword>
<dbReference type="InterPro" id="IPR003660">
    <property type="entry name" value="HAMP_dom"/>
</dbReference>
<feature type="transmembrane region" description="Helical" evidence="10">
    <location>
        <begin position="295"/>
        <end position="317"/>
    </location>
</feature>
<dbReference type="Pfam" id="PF00672">
    <property type="entry name" value="HAMP"/>
    <property type="match status" value="1"/>
</dbReference>
<dbReference type="OrthoDB" id="9776552at2"/>
<evidence type="ECO:0000256" key="2">
    <source>
        <dbReference type="ARBA" id="ARBA00022475"/>
    </source>
</evidence>
<dbReference type="Gene3D" id="3.30.565.10">
    <property type="entry name" value="Histidine kinase-like ATPase, C-terminal domain"/>
    <property type="match status" value="1"/>
</dbReference>
<keyword evidence="7 10" id="KW-1133">Transmembrane helix</keyword>
<evidence type="ECO:0000256" key="3">
    <source>
        <dbReference type="ARBA" id="ARBA00022553"/>
    </source>
</evidence>
<dbReference type="SUPFAM" id="SSF158472">
    <property type="entry name" value="HAMP domain-like"/>
    <property type="match status" value="1"/>
</dbReference>
<dbReference type="RefSeq" id="WP_126995368.1">
    <property type="nucleotide sequence ID" value="NZ_CP034346.1"/>
</dbReference>
<protein>
    <submittedName>
        <fullName evidence="12">Sensor histidine kinase</fullName>
    </submittedName>
</protein>
<dbReference type="InterPro" id="IPR010559">
    <property type="entry name" value="Sig_transdc_His_kin_internal"/>
</dbReference>